<dbReference type="PATRIC" id="fig|1758689.4.peg.160"/>
<organism evidence="2 3">
    <name type="scientific">Serinicoccus hydrothermalis</name>
    <dbReference type="NCBI Taxonomy" id="1758689"/>
    <lineage>
        <taxon>Bacteria</taxon>
        <taxon>Bacillati</taxon>
        <taxon>Actinomycetota</taxon>
        <taxon>Actinomycetes</taxon>
        <taxon>Micrococcales</taxon>
        <taxon>Ornithinimicrobiaceae</taxon>
        <taxon>Serinicoccus</taxon>
    </lineage>
</organism>
<dbReference type="STRING" id="1758689.SGUI_0155"/>
<evidence type="ECO:0000313" key="3">
    <source>
        <dbReference type="Proteomes" id="UP000092482"/>
    </source>
</evidence>
<dbReference type="AlphaFoldDB" id="A0A1B1N806"/>
<dbReference type="PROSITE" id="PS50011">
    <property type="entry name" value="PROTEIN_KINASE_DOM"/>
    <property type="match status" value="1"/>
</dbReference>
<dbReference type="GO" id="GO:0005524">
    <property type="term" value="F:ATP binding"/>
    <property type="evidence" value="ECO:0007669"/>
    <property type="project" value="InterPro"/>
</dbReference>
<dbReference type="RefSeq" id="WP_066635034.1">
    <property type="nucleotide sequence ID" value="NZ_CP014989.1"/>
</dbReference>
<evidence type="ECO:0000259" key="1">
    <source>
        <dbReference type="PROSITE" id="PS50011"/>
    </source>
</evidence>
<dbReference type="InterPro" id="IPR002575">
    <property type="entry name" value="Aminoglycoside_PTrfase"/>
</dbReference>
<dbReference type="InterPro" id="IPR000719">
    <property type="entry name" value="Prot_kinase_dom"/>
</dbReference>
<feature type="domain" description="Protein kinase" evidence="1">
    <location>
        <begin position="1"/>
        <end position="309"/>
    </location>
</feature>
<name>A0A1B1N806_9MICO</name>
<dbReference type="EMBL" id="CP014989">
    <property type="protein sequence ID" value="ANS77551.1"/>
    <property type="molecule type" value="Genomic_DNA"/>
</dbReference>
<dbReference type="GO" id="GO:0004672">
    <property type="term" value="F:protein kinase activity"/>
    <property type="evidence" value="ECO:0007669"/>
    <property type="project" value="InterPro"/>
</dbReference>
<dbReference type="KEGG" id="serj:SGUI_0155"/>
<sequence>MADFGSRLTWADLPPHVHSWAAEALGSPVVSARSQPAGFSPGSADRISTAAGDRAFVKAVSTAQNPDTPGLHRREIEVLRSLAREGVTVAPALLADLDDGTWVALLTEDVDGRHPHAPWTDPELDATLEALTQIATRRAPASWPDLSAELQAEFGLWARLRDEPPAELDPWVADRLDDLHEASQRTLARLSGDAIAHTDVRADNLLVQGDGSVRVVDWPWASRGAPWFDAASLLLDVGAVGEVHLEVALPRLHALGATTDDVVGVVAGVAGFLLHQSRRPAPPGLPTLRAFQRSRGEAAVGLLRDLWTD</sequence>
<evidence type="ECO:0000313" key="2">
    <source>
        <dbReference type="EMBL" id="ANS77551.1"/>
    </source>
</evidence>
<protein>
    <recommendedName>
        <fullName evidence="1">Protein kinase domain-containing protein</fullName>
    </recommendedName>
</protein>
<dbReference type="SUPFAM" id="SSF56112">
    <property type="entry name" value="Protein kinase-like (PK-like)"/>
    <property type="match status" value="1"/>
</dbReference>
<dbReference type="Gene3D" id="3.90.1200.10">
    <property type="match status" value="1"/>
</dbReference>
<proteinExistence type="predicted"/>
<dbReference type="Pfam" id="PF01636">
    <property type="entry name" value="APH"/>
    <property type="match status" value="1"/>
</dbReference>
<dbReference type="OrthoDB" id="2570531at2"/>
<gene>
    <name evidence="2" type="ORF">SGUI_0155</name>
</gene>
<accession>A0A1B1N806</accession>
<dbReference type="Gene3D" id="3.30.200.20">
    <property type="entry name" value="Phosphorylase Kinase, domain 1"/>
    <property type="match status" value="1"/>
</dbReference>
<keyword evidence="3" id="KW-1185">Reference proteome</keyword>
<reference evidence="2 3" key="1">
    <citation type="submission" date="2016-03" db="EMBL/GenBank/DDBJ databases">
        <title>Shallow-sea hydrothermal system.</title>
        <authorList>
            <person name="Tang K."/>
        </authorList>
    </citation>
    <scope>NUCLEOTIDE SEQUENCE [LARGE SCALE GENOMIC DNA]</scope>
    <source>
        <strain evidence="2 3">JLT9</strain>
    </source>
</reference>
<dbReference type="Proteomes" id="UP000092482">
    <property type="component" value="Chromosome"/>
</dbReference>
<dbReference type="InterPro" id="IPR011009">
    <property type="entry name" value="Kinase-like_dom_sf"/>
</dbReference>